<proteinExistence type="predicted"/>
<accession>A0A1J5S2W2</accession>
<dbReference type="InterPro" id="IPR007421">
    <property type="entry name" value="Schlafen_AlbA_2_dom"/>
</dbReference>
<evidence type="ECO:0000313" key="2">
    <source>
        <dbReference type="EMBL" id="OIQ94669.1"/>
    </source>
</evidence>
<evidence type="ECO:0000259" key="1">
    <source>
        <dbReference type="Pfam" id="PF04326"/>
    </source>
</evidence>
<reference evidence="2" key="1">
    <citation type="submission" date="2016-10" db="EMBL/GenBank/DDBJ databases">
        <title>Sequence of Gallionella enrichment culture.</title>
        <authorList>
            <person name="Poehlein A."/>
            <person name="Muehling M."/>
            <person name="Daniel R."/>
        </authorList>
    </citation>
    <scope>NUCLEOTIDE SEQUENCE</scope>
</reference>
<dbReference type="AlphaFoldDB" id="A0A1J5S2W2"/>
<organism evidence="2">
    <name type="scientific">mine drainage metagenome</name>
    <dbReference type="NCBI Taxonomy" id="410659"/>
    <lineage>
        <taxon>unclassified sequences</taxon>
        <taxon>metagenomes</taxon>
        <taxon>ecological metagenomes</taxon>
    </lineage>
</organism>
<dbReference type="Pfam" id="PF04326">
    <property type="entry name" value="SLFN_AlbA_2"/>
    <property type="match status" value="1"/>
</dbReference>
<feature type="domain" description="Schlafen AlbA-2" evidence="1">
    <location>
        <begin position="38"/>
        <end position="166"/>
    </location>
</feature>
<comment type="caution">
    <text evidence="2">The sequence shown here is derived from an EMBL/GenBank/DDBJ whole genome shotgun (WGS) entry which is preliminary data.</text>
</comment>
<protein>
    <submittedName>
        <fullName evidence="2">Divergent AAA domain protein</fullName>
    </submittedName>
</protein>
<name>A0A1J5S2W2_9ZZZZ</name>
<dbReference type="Gene3D" id="3.30.950.30">
    <property type="entry name" value="Schlafen, AAA domain"/>
    <property type="match status" value="1"/>
</dbReference>
<sequence length="450" mass="48010">MVSMRSRRLEGLLGGALDTLTSDNIRSLVDLRIAEAFDLDFKEQLYGHNDTGKRDLCGDVAAMANTAGGVIVIGISEDDSARAASAPGVAITEVEISRIRQIVAAGVSPMPAFDVLAVVDVVDGESGSVSPHGFVLIAVPRSPLAPHAVLINEGLRFPTRNGATTRYLSEPEVAIAYRERLLGAARQASRSEVIEADVLERIDRTRDAWLVVSLVPDLPGECLITDDSFAAFERWISTRRLTPFDNTRVFYNATVGQGRMVADDTNTATLTLARSAATELHTDGAGVLALRLWDISISGMNQEDDGNRIVSDEYLAATIIGALSLLAEHARDRAQTSGTAAVRAVIAPAPTASQTSLGQGRSRLAAVLGQPITTATEPVTTFATLDDLATPGRALVATAARLHKELGHAFGIPDLPQLTRDGKIVRRNWSRGQPDTVDAWAIESGVEFTE</sequence>
<dbReference type="InterPro" id="IPR038461">
    <property type="entry name" value="Schlafen_AlbA_2_dom_sf"/>
</dbReference>
<gene>
    <name evidence="2" type="ORF">GALL_233270</name>
</gene>
<dbReference type="EMBL" id="MLJW01000181">
    <property type="protein sequence ID" value="OIQ94669.1"/>
    <property type="molecule type" value="Genomic_DNA"/>
</dbReference>